<comment type="caution">
    <text evidence="15">The sequence shown here is derived from an EMBL/GenBank/DDBJ whole genome shotgun (WGS) entry which is preliminary data.</text>
</comment>
<evidence type="ECO:0000256" key="12">
    <source>
        <dbReference type="SAM" id="MobiDB-lite"/>
    </source>
</evidence>
<evidence type="ECO:0000313" key="15">
    <source>
        <dbReference type="EMBL" id="MBB4662517.1"/>
    </source>
</evidence>
<dbReference type="UniPathway" id="UPA00282"/>
<dbReference type="Pfam" id="PF03007">
    <property type="entry name" value="WS_DGAT_cat"/>
    <property type="match status" value="1"/>
</dbReference>
<feature type="region of interest" description="Disordered" evidence="12">
    <location>
        <begin position="463"/>
        <end position="572"/>
    </location>
</feature>
<name>A0A840IC57_9ACTN</name>
<keyword evidence="8 11" id="KW-0443">Lipid metabolism</keyword>
<evidence type="ECO:0000256" key="11">
    <source>
        <dbReference type="RuleBase" id="RU361241"/>
    </source>
</evidence>
<evidence type="ECO:0000259" key="14">
    <source>
        <dbReference type="Pfam" id="PF06974"/>
    </source>
</evidence>
<feature type="domain" description="O-acyltransferase WSD1 C-terminal" evidence="14">
    <location>
        <begin position="305"/>
        <end position="449"/>
    </location>
</feature>
<dbReference type="AlphaFoldDB" id="A0A840IC57"/>
<dbReference type="Gene3D" id="3.30.559.10">
    <property type="entry name" value="Chloramphenicol acetyltransferase-like domain"/>
    <property type="match status" value="1"/>
</dbReference>
<dbReference type="Pfam" id="PF06974">
    <property type="entry name" value="WS_DGAT_C"/>
    <property type="match status" value="1"/>
</dbReference>
<protein>
    <recommendedName>
        <fullName evidence="4 11">Diacylglycerol O-acyltransferase</fullName>
        <ecNumber evidence="4 11">2.3.1.20</ecNumber>
    </recommendedName>
</protein>
<comment type="catalytic activity">
    <reaction evidence="10 11">
        <text>an acyl-CoA + a 1,2-diacyl-sn-glycerol = a triacyl-sn-glycerol + CoA</text>
        <dbReference type="Rhea" id="RHEA:10868"/>
        <dbReference type="ChEBI" id="CHEBI:17815"/>
        <dbReference type="ChEBI" id="CHEBI:57287"/>
        <dbReference type="ChEBI" id="CHEBI:58342"/>
        <dbReference type="ChEBI" id="CHEBI:64615"/>
        <dbReference type="EC" id="2.3.1.20"/>
    </reaction>
</comment>
<keyword evidence="6 11" id="KW-0808">Transferase</keyword>
<gene>
    <name evidence="15" type="ORF">BDZ31_002103</name>
</gene>
<dbReference type="GO" id="GO:0019432">
    <property type="term" value="P:triglyceride biosynthetic process"/>
    <property type="evidence" value="ECO:0007669"/>
    <property type="project" value="UniProtKB-UniPathway"/>
</dbReference>
<feature type="compositionally biased region" description="Low complexity" evidence="12">
    <location>
        <begin position="491"/>
        <end position="506"/>
    </location>
</feature>
<evidence type="ECO:0000256" key="4">
    <source>
        <dbReference type="ARBA" id="ARBA00013244"/>
    </source>
</evidence>
<dbReference type="EMBL" id="JACHNU010000002">
    <property type="protein sequence ID" value="MBB4662517.1"/>
    <property type="molecule type" value="Genomic_DNA"/>
</dbReference>
<dbReference type="InterPro" id="IPR023213">
    <property type="entry name" value="CAT-like_dom_sf"/>
</dbReference>
<dbReference type="PANTHER" id="PTHR31650:SF1">
    <property type="entry name" value="WAX ESTER SYNTHASE_DIACYLGLYCEROL ACYLTRANSFERASE 4-RELATED"/>
    <property type="match status" value="1"/>
</dbReference>
<sequence length="572" mass="61568">MDASFLHQEDAASHMHIGAVTIFEGPPPPFSAVLDHIRGRLRFVPRYRQKLAYPPLDSGRPLWVDDPTFNLEYHVRHSALPAPGSEQQLYRLAARITSQQLDRSKPLWECWFVEGLEDDRFALIFKTHHALVDGVSGVDLATVLFDLQPMPPRLDPEPEPWQPRPEPTSAELVAAGVAGLAKTAVDVASKALAAATNPSGAVDALREAAEGIGEIVWAGLNPAPETPLNVPIGPHRRYAIVRNQLDDFRYVKGVFGGTVNDVVLAVISGALGRWLRSRGIRTEGLELRALVPVSIRGEQGRHQLGNQIVLMRGPLPVYIKDPVARLRFVKEAMDGLKESKQAVGAKVLADVQQLAPPTVLAQASRIQFSTRLFNLLTTNVPGPQFPLYVLGRELQDLFPVAFLPKNHSLAIAIMSYNGRVNFGLLGDYDALPDVDLIADGVADGLAELKRAAQAKEARIAGARAAVDAATRARPRSDGRAPASARRRRPASRAGRSSTARRPGGRAQPPTSRPAEPAPVAAPGAPSAPQERDGEPQLLPRGPVSRADGPGAAMRARRRRRPSSNGAGPGGGA</sequence>
<dbReference type="GO" id="GO:0051701">
    <property type="term" value="P:biological process involved in interaction with host"/>
    <property type="evidence" value="ECO:0007669"/>
    <property type="project" value="TreeGrafter"/>
</dbReference>
<comment type="pathway">
    <text evidence="2">Lipid metabolism.</text>
</comment>
<evidence type="ECO:0000256" key="8">
    <source>
        <dbReference type="ARBA" id="ARBA00023098"/>
    </source>
</evidence>
<keyword evidence="7 11" id="KW-0319">Glycerol metabolism</keyword>
<dbReference type="SUPFAM" id="SSF52777">
    <property type="entry name" value="CoA-dependent acyltransferases"/>
    <property type="match status" value="1"/>
</dbReference>
<reference evidence="15 16" key="1">
    <citation type="submission" date="2020-08" db="EMBL/GenBank/DDBJ databases">
        <title>Genomic Encyclopedia of Archaeal and Bacterial Type Strains, Phase II (KMG-II): from individual species to whole genera.</title>
        <authorList>
            <person name="Goeker M."/>
        </authorList>
    </citation>
    <scope>NUCLEOTIDE SEQUENCE [LARGE SCALE GENOMIC DNA]</scope>
    <source>
        <strain evidence="15 16">DSM 23288</strain>
    </source>
</reference>
<evidence type="ECO:0000313" key="16">
    <source>
        <dbReference type="Proteomes" id="UP000585272"/>
    </source>
</evidence>
<dbReference type="NCBIfam" id="TIGR02946">
    <property type="entry name" value="acyl_WS_DGAT"/>
    <property type="match status" value="1"/>
</dbReference>
<evidence type="ECO:0000256" key="3">
    <source>
        <dbReference type="ARBA" id="ARBA00009587"/>
    </source>
</evidence>
<evidence type="ECO:0000256" key="7">
    <source>
        <dbReference type="ARBA" id="ARBA00022798"/>
    </source>
</evidence>
<evidence type="ECO:0000256" key="5">
    <source>
        <dbReference type="ARBA" id="ARBA00022516"/>
    </source>
</evidence>
<dbReference type="GO" id="GO:0006071">
    <property type="term" value="P:glycerol metabolic process"/>
    <property type="evidence" value="ECO:0007669"/>
    <property type="project" value="UniProtKB-KW"/>
</dbReference>
<dbReference type="GO" id="GO:0001666">
    <property type="term" value="P:response to hypoxia"/>
    <property type="evidence" value="ECO:0007669"/>
    <property type="project" value="TreeGrafter"/>
</dbReference>
<keyword evidence="9 11" id="KW-0012">Acyltransferase</keyword>
<dbReference type="GO" id="GO:0004144">
    <property type="term" value="F:diacylglycerol O-acyltransferase activity"/>
    <property type="evidence" value="ECO:0007669"/>
    <property type="project" value="UniProtKB-EC"/>
</dbReference>
<dbReference type="InterPro" id="IPR004255">
    <property type="entry name" value="O-acyltransferase_WSD1_N"/>
</dbReference>
<proteinExistence type="inferred from homology"/>
<keyword evidence="5 11" id="KW-0444">Lipid biosynthesis</keyword>
<dbReference type="PANTHER" id="PTHR31650">
    <property type="entry name" value="O-ACYLTRANSFERASE (WSD1-LIKE) FAMILY PROTEIN"/>
    <property type="match status" value="1"/>
</dbReference>
<comment type="similarity">
    <text evidence="3 11">Belongs to the long-chain O-acyltransferase family.</text>
</comment>
<keyword evidence="16" id="KW-1185">Reference proteome</keyword>
<evidence type="ECO:0000256" key="6">
    <source>
        <dbReference type="ARBA" id="ARBA00022679"/>
    </source>
</evidence>
<dbReference type="InterPro" id="IPR014292">
    <property type="entry name" value="Acyl_transf_WS/DGAT"/>
</dbReference>
<dbReference type="RefSeq" id="WP_343075566.1">
    <property type="nucleotide sequence ID" value="NZ_JACHNU010000002.1"/>
</dbReference>
<dbReference type="InterPro" id="IPR009721">
    <property type="entry name" value="O-acyltransferase_WSD1_C"/>
</dbReference>
<evidence type="ECO:0000256" key="1">
    <source>
        <dbReference type="ARBA" id="ARBA00004771"/>
    </source>
</evidence>
<feature type="compositionally biased region" description="Low complexity" evidence="12">
    <location>
        <begin position="513"/>
        <end position="528"/>
    </location>
</feature>
<dbReference type="GO" id="GO:0005886">
    <property type="term" value="C:plasma membrane"/>
    <property type="evidence" value="ECO:0007669"/>
    <property type="project" value="TreeGrafter"/>
</dbReference>
<dbReference type="GO" id="GO:0071731">
    <property type="term" value="P:response to nitric oxide"/>
    <property type="evidence" value="ECO:0007669"/>
    <property type="project" value="TreeGrafter"/>
</dbReference>
<dbReference type="EC" id="2.3.1.20" evidence="4 11"/>
<evidence type="ECO:0000256" key="9">
    <source>
        <dbReference type="ARBA" id="ARBA00023315"/>
    </source>
</evidence>
<comment type="pathway">
    <text evidence="1 11">Glycerolipid metabolism; triacylglycerol biosynthesis.</text>
</comment>
<accession>A0A840IC57</accession>
<organism evidence="15 16">
    <name type="scientific">Conexibacter arvalis</name>
    <dbReference type="NCBI Taxonomy" id="912552"/>
    <lineage>
        <taxon>Bacteria</taxon>
        <taxon>Bacillati</taxon>
        <taxon>Actinomycetota</taxon>
        <taxon>Thermoleophilia</taxon>
        <taxon>Solirubrobacterales</taxon>
        <taxon>Conexibacteraceae</taxon>
        <taxon>Conexibacter</taxon>
    </lineage>
</organism>
<evidence type="ECO:0000259" key="13">
    <source>
        <dbReference type="Pfam" id="PF03007"/>
    </source>
</evidence>
<dbReference type="InterPro" id="IPR045034">
    <property type="entry name" value="O-acyltransferase_WSD1-like"/>
</dbReference>
<evidence type="ECO:0000256" key="10">
    <source>
        <dbReference type="ARBA" id="ARBA00048109"/>
    </source>
</evidence>
<feature type="domain" description="O-acyltransferase WSD1-like N-terminal" evidence="13">
    <location>
        <begin position="1"/>
        <end position="263"/>
    </location>
</feature>
<dbReference type="Proteomes" id="UP000585272">
    <property type="component" value="Unassembled WGS sequence"/>
</dbReference>
<evidence type="ECO:0000256" key="2">
    <source>
        <dbReference type="ARBA" id="ARBA00005189"/>
    </source>
</evidence>